<dbReference type="PROSITE" id="PS51192">
    <property type="entry name" value="HELICASE_ATP_BIND_1"/>
    <property type="match status" value="1"/>
</dbReference>
<organism evidence="4 5">
    <name type="scientific">Veillonella montpellierensis DNF00314</name>
    <dbReference type="NCBI Taxonomy" id="1401067"/>
    <lineage>
        <taxon>Bacteria</taxon>
        <taxon>Bacillati</taxon>
        <taxon>Bacillota</taxon>
        <taxon>Negativicutes</taxon>
        <taxon>Veillonellales</taxon>
        <taxon>Veillonellaceae</taxon>
        <taxon>Veillonella</taxon>
    </lineage>
</organism>
<dbReference type="SMART" id="SM00487">
    <property type="entry name" value="DEXDc"/>
    <property type="match status" value="1"/>
</dbReference>
<evidence type="ECO:0008006" key="6">
    <source>
        <dbReference type="Google" id="ProtNLM"/>
    </source>
</evidence>
<dbReference type="AlphaFoldDB" id="A0A096BXS9"/>
<evidence type="ECO:0000256" key="1">
    <source>
        <dbReference type="ARBA" id="ARBA00022801"/>
    </source>
</evidence>
<dbReference type="InterPro" id="IPR001650">
    <property type="entry name" value="Helicase_C-like"/>
</dbReference>
<dbReference type="Pfam" id="PF00176">
    <property type="entry name" value="SNF2-rel_dom"/>
    <property type="match status" value="1"/>
</dbReference>
<evidence type="ECO:0000259" key="2">
    <source>
        <dbReference type="PROSITE" id="PS51192"/>
    </source>
</evidence>
<dbReference type="SMART" id="SM00490">
    <property type="entry name" value="HELICc"/>
    <property type="match status" value="1"/>
</dbReference>
<keyword evidence="5" id="KW-1185">Reference proteome</keyword>
<dbReference type="Pfam" id="PF00271">
    <property type="entry name" value="Helicase_C"/>
    <property type="match status" value="1"/>
</dbReference>
<feature type="domain" description="Helicase ATP-binding" evidence="2">
    <location>
        <begin position="12"/>
        <end position="157"/>
    </location>
</feature>
<dbReference type="Proteomes" id="UP000029628">
    <property type="component" value="Unassembled WGS sequence"/>
</dbReference>
<proteinExistence type="predicted"/>
<dbReference type="eggNOG" id="COG0553">
    <property type="taxonomic scope" value="Bacteria"/>
</dbReference>
<feature type="domain" description="Helicase C-terminal" evidence="3">
    <location>
        <begin position="250"/>
        <end position="391"/>
    </location>
</feature>
<evidence type="ECO:0000259" key="3">
    <source>
        <dbReference type="PROSITE" id="PS51194"/>
    </source>
</evidence>
<dbReference type="PANTHER" id="PTHR45766:SF6">
    <property type="entry name" value="SWI_SNF-RELATED MATRIX-ASSOCIATED ACTIN-DEPENDENT REGULATOR OF CHROMATIN SUBFAMILY A-LIKE PROTEIN 1"/>
    <property type="match status" value="1"/>
</dbReference>
<dbReference type="GO" id="GO:0031297">
    <property type="term" value="P:replication fork processing"/>
    <property type="evidence" value="ECO:0007669"/>
    <property type="project" value="TreeGrafter"/>
</dbReference>
<dbReference type="CDD" id="cd18793">
    <property type="entry name" value="SF2_C_SNF"/>
    <property type="match status" value="1"/>
</dbReference>
<dbReference type="Gene3D" id="3.40.50.300">
    <property type="entry name" value="P-loop containing nucleotide triphosphate hydrolases"/>
    <property type="match status" value="1"/>
</dbReference>
<dbReference type="Gene3D" id="3.40.50.10810">
    <property type="entry name" value="Tandem AAA-ATPase domain"/>
    <property type="match status" value="1"/>
</dbReference>
<dbReference type="InterPro" id="IPR000330">
    <property type="entry name" value="SNF2_N"/>
</dbReference>
<dbReference type="InterPro" id="IPR038718">
    <property type="entry name" value="SNF2-like_sf"/>
</dbReference>
<accession>A0A096BXS9</accession>
<dbReference type="InterPro" id="IPR049730">
    <property type="entry name" value="SNF2/RAD54-like_C"/>
</dbReference>
<evidence type="ECO:0000313" key="5">
    <source>
        <dbReference type="Proteomes" id="UP000029628"/>
    </source>
</evidence>
<evidence type="ECO:0000313" key="4">
    <source>
        <dbReference type="EMBL" id="KGF47547.1"/>
    </source>
</evidence>
<dbReference type="EMBL" id="JRNT01000008">
    <property type="protein sequence ID" value="KGF47547.1"/>
    <property type="molecule type" value="Genomic_DNA"/>
</dbReference>
<protein>
    <recommendedName>
        <fullName evidence="6">DEAD/DEAH box helicase</fullName>
    </recommendedName>
</protein>
<comment type="caution">
    <text evidence="4">The sequence shown here is derived from an EMBL/GenBank/DDBJ whole genome shotgun (WGS) entry which is preliminary data.</text>
</comment>
<dbReference type="GO" id="GO:0005524">
    <property type="term" value="F:ATP binding"/>
    <property type="evidence" value="ECO:0007669"/>
    <property type="project" value="InterPro"/>
</dbReference>
<dbReference type="SUPFAM" id="SSF52540">
    <property type="entry name" value="P-loop containing nucleoside triphosphate hydrolases"/>
    <property type="match status" value="2"/>
</dbReference>
<keyword evidence="1" id="KW-0378">Hydrolase</keyword>
<gene>
    <name evidence="4" type="ORF">HMPREF0872_03885</name>
</gene>
<dbReference type="InterPro" id="IPR027417">
    <property type="entry name" value="P-loop_NTPase"/>
</dbReference>
<dbReference type="InterPro" id="IPR014001">
    <property type="entry name" value="Helicase_ATP-bd"/>
</dbReference>
<dbReference type="RefSeq" id="WP_038152045.1">
    <property type="nucleotide sequence ID" value="NZ_JRNT01000008.1"/>
</dbReference>
<name>A0A096BXS9_9FIRM</name>
<dbReference type="GO" id="GO:0006281">
    <property type="term" value="P:DNA repair"/>
    <property type="evidence" value="ECO:0007669"/>
    <property type="project" value="TreeGrafter"/>
</dbReference>
<dbReference type="PROSITE" id="PS51194">
    <property type="entry name" value="HELICASE_CTER"/>
    <property type="match status" value="1"/>
</dbReference>
<sequence>MIKLKDYQVDGVNLLLRDSSQLLCDEQGLGKTATTIVAVLRRSLYPILVVCPASLKINWREEFKKFGGVNTEIDDIERDIVIINYESLVKYKYDLYDRGFKQVIFDEAHVLKTSNSIRGKIALELSKRIPFKILITGTPILNRPLELWHLIEILGWQQRFYSKEYFLNRYCGNTLTRYGVNYQGFSNLDELKEKFLPMIIRRKKSILGNQLPKKYIVNVPLIDVKQPLPTSFQDIARQDKDVLLCKFDLSIDFIKNKLQSENKIVVFTHHRDITMKIVDAFKDEKVSYIIGGQSVRDRQQNIDNFQNGDSKIIVCSLLAGAVGLTLTSAHIAVFIEYPWSPSLLVQSQDRIHRLSQTEDCYIYYLYAKDSIDEYRLASNMTKQAIIDYIME</sequence>
<dbReference type="GO" id="GO:0016787">
    <property type="term" value="F:hydrolase activity"/>
    <property type="evidence" value="ECO:0007669"/>
    <property type="project" value="UniProtKB-KW"/>
</dbReference>
<dbReference type="PANTHER" id="PTHR45766">
    <property type="entry name" value="DNA ANNEALING HELICASE AND ENDONUCLEASE ZRANB3 FAMILY MEMBER"/>
    <property type="match status" value="1"/>
</dbReference>
<reference evidence="4 5" key="1">
    <citation type="submission" date="2014-07" db="EMBL/GenBank/DDBJ databases">
        <authorList>
            <person name="McCorrison J."/>
            <person name="Sanka R."/>
            <person name="Torralba M."/>
            <person name="Gillis M."/>
            <person name="Haft D.H."/>
            <person name="Methe B."/>
            <person name="Sutton G."/>
            <person name="Nelson K.E."/>
        </authorList>
    </citation>
    <scope>NUCLEOTIDE SEQUENCE [LARGE SCALE GENOMIC DNA]</scope>
    <source>
        <strain evidence="4 5">DNF00314</strain>
    </source>
</reference>